<sequence length="74" mass="8447">MICRKTRIWPFIVNLMLMILVNTYSLIRLFILFILRQTFSEGLDSIVISNGRGVPSGLISTFRVGILADDVCER</sequence>
<proteinExistence type="predicted"/>
<gene>
    <name evidence="1" type="ORF">Pint_02435</name>
</gene>
<dbReference type="Proteomes" id="UP001163603">
    <property type="component" value="Chromosome 1"/>
</dbReference>
<name>A0ACC0ZPU9_9ROSI</name>
<dbReference type="EMBL" id="CM047736">
    <property type="protein sequence ID" value="KAJ0054163.1"/>
    <property type="molecule type" value="Genomic_DNA"/>
</dbReference>
<evidence type="ECO:0000313" key="1">
    <source>
        <dbReference type="EMBL" id="KAJ0054163.1"/>
    </source>
</evidence>
<organism evidence="1 2">
    <name type="scientific">Pistacia integerrima</name>
    <dbReference type="NCBI Taxonomy" id="434235"/>
    <lineage>
        <taxon>Eukaryota</taxon>
        <taxon>Viridiplantae</taxon>
        <taxon>Streptophyta</taxon>
        <taxon>Embryophyta</taxon>
        <taxon>Tracheophyta</taxon>
        <taxon>Spermatophyta</taxon>
        <taxon>Magnoliopsida</taxon>
        <taxon>eudicotyledons</taxon>
        <taxon>Gunneridae</taxon>
        <taxon>Pentapetalae</taxon>
        <taxon>rosids</taxon>
        <taxon>malvids</taxon>
        <taxon>Sapindales</taxon>
        <taxon>Anacardiaceae</taxon>
        <taxon>Pistacia</taxon>
    </lineage>
</organism>
<protein>
    <submittedName>
        <fullName evidence="1">Uncharacterized protein</fullName>
    </submittedName>
</protein>
<reference evidence="2" key="1">
    <citation type="journal article" date="2023" name="G3 (Bethesda)">
        <title>Genome assembly and association tests identify interacting loci associated with vigor, precocity, and sex in interspecific pistachio rootstocks.</title>
        <authorList>
            <person name="Palmer W."/>
            <person name="Jacygrad E."/>
            <person name="Sagayaradj S."/>
            <person name="Cavanaugh K."/>
            <person name="Han R."/>
            <person name="Bertier L."/>
            <person name="Beede B."/>
            <person name="Kafkas S."/>
            <person name="Golino D."/>
            <person name="Preece J."/>
            <person name="Michelmore R."/>
        </authorList>
    </citation>
    <scope>NUCLEOTIDE SEQUENCE [LARGE SCALE GENOMIC DNA]</scope>
</reference>
<accession>A0ACC0ZPU9</accession>
<keyword evidence="2" id="KW-1185">Reference proteome</keyword>
<evidence type="ECO:0000313" key="2">
    <source>
        <dbReference type="Proteomes" id="UP001163603"/>
    </source>
</evidence>
<comment type="caution">
    <text evidence="1">The sequence shown here is derived from an EMBL/GenBank/DDBJ whole genome shotgun (WGS) entry which is preliminary data.</text>
</comment>